<dbReference type="CDD" id="cd01949">
    <property type="entry name" value="GGDEF"/>
    <property type="match status" value="1"/>
</dbReference>
<dbReference type="FunFam" id="3.30.70.270:FF:000001">
    <property type="entry name" value="Diguanylate cyclase domain protein"/>
    <property type="match status" value="1"/>
</dbReference>
<dbReference type="Pfam" id="PF00990">
    <property type="entry name" value="GGDEF"/>
    <property type="match status" value="1"/>
</dbReference>
<dbReference type="Gene3D" id="3.30.70.270">
    <property type="match status" value="1"/>
</dbReference>
<dbReference type="CDD" id="cd01948">
    <property type="entry name" value="EAL"/>
    <property type="match status" value="1"/>
</dbReference>
<protein>
    <submittedName>
        <fullName evidence="5">Diguanylate cyclase (GGDEF) domain-containing protein</fullName>
    </submittedName>
</protein>
<dbReference type="SUPFAM" id="SSF55073">
    <property type="entry name" value="Nucleotide cyclase"/>
    <property type="match status" value="1"/>
</dbReference>
<feature type="domain" description="GGDEF" evidence="4">
    <location>
        <begin position="496"/>
        <end position="632"/>
    </location>
</feature>
<feature type="transmembrane region" description="Helical" evidence="2">
    <location>
        <begin position="46"/>
        <end position="66"/>
    </location>
</feature>
<keyword evidence="6" id="KW-1185">Reference proteome</keyword>
<dbReference type="Proteomes" id="UP000198981">
    <property type="component" value="Unassembled WGS sequence"/>
</dbReference>
<feature type="transmembrane region" description="Helical" evidence="2">
    <location>
        <begin position="293"/>
        <end position="311"/>
    </location>
</feature>
<dbReference type="InterPro" id="IPR035919">
    <property type="entry name" value="EAL_sf"/>
</dbReference>
<dbReference type="SMART" id="SM00052">
    <property type="entry name" value="EAL"/>
    <property type="match status" value="1"/>
</dbReference>
<dbReference type="InterPro" id="IPR029787">
    <property type="entry name" value="Nucleotide_cyclase"/>
</dbReference>
<sequence length="926" mass="96591">MRSRAAQVGRRGADGSRDLETAGPVRIPEEPPLSATAPRSAGPTTAVRAVVAVLAVVALCRLLLPSGPVADLAYLLVVTGAAAVSWCAIARGGRAGGWTSAGVTLSATGDWLWQLLTWAGADTDVSVADLAYLASYLAIGIGLRRVLDGVPGSRFDRFVDTSAVFLVVVYLEWLLVLRHTVEDDALTPLVRTVTAAYPVLDAWLLALVVRLWFVRTTLRAEAGWVAAGATALFVSDLAYLVTGQTSVGLDVGWTLGALALAVSVWAAGAPVASPGTDAADRVAASPAVSRSQVALALAPLVLPGVVELVAFRDGPDVDPVPGILLTGAMVALAFARATRLLRQQSLLRRALELRARRASALAADSADALVVVDPTGVPLGGLGLPAPSALWAAVGAADPAGRRDLLERAGRSPGRVCSAELPGADGTWVQLRVVDRSAEPDVGGLVVTLQDVTDRRRMQDELAHQAFHDVLTGLANRALFDDRVTHALARTGRTGVDPTVLSLDLDGFKAVNDTLGHPAGDELLRQVATRLLDQVRPADTVARLGGDEFAVLLEPGRGDTPEDHRAVADRLLAALTPPFTVAGRTVRVGVSIGLATADPDEDPSTGYLLRDADTALYRAKRAGKARVVVFEPGMRAELELHTQLAADLPTALAAGQLRVVYQPVVDLSTGALQSFEALLRWEHPTLGSVSPAVFIPIAEESGVVVEIGRWVLQQACATAAAWRSGPAASPVTIAVNLSSRQLEAPGLVAEVADVLAGSGLAPQALCLELTETALVDDTDHAARTLGRLRELGVRIAVDDFGTGYSSLTHLRRFPIDVLKIDRSFVSGLRPGAPGTPIVQGLLELARVMGLDVVAEGVESEHQRDHLAAEGCRSAQGWLFSPALERAEADLRVAAAASVGAGRGAVAGPGWFHGPTPEPVAGTGSGR</sequence>
<proteinExistence type="predicted"/>
<dbReference type="InterPro" id="IPR000160">
    <property type="entry name" value="GGDEF_dom"/>
</dbReference>
<feature type="transmembrane region" description="Helical" evidence="2">
    <location>
        <begin position="72"/>
        <end position="89"/>
    </location>
</feature>
<dbReference type="NCBIfam" id="TIGR00254">
    <property type="entry name" value="GGDEF"/>
    <property type="match status" value="1"/>
</dbReference>
<keyword evidence="2" id="KW-0472">Membrane</keyword>
<dbReference type="EMBL" id="FMUH01000001">
    <property type="protein sequence ID" value="SCX41066.1"/>
    <property type="molecule type" value="Genomic_DNA"/>
</dbReference>
<evidence type="ECO:0000256" key="2">
    <source>
        <dbReference type="SAM" id="Phobius"/>
    </source>
</evidence>
<dbReference type="SUPFAM" id="SSF141868">
    <property type="entry name" value="EAL domain-like"/>
    <property type="match status" value="1"/>
</dbReference>
<dbReference type="InterPro" id="IPR052155">
    <property type="entry name" value="Biofilm_reg_signaling"/>
</dbReference>
<dbReference type="STRING" id="1960309.SAMN03159343_1087"/>
<dbReference type="Gene3D" id="3.20.20.450">
    <property type="entry name" value="EAL domain"/>
    <property type="match status" value="1"/>
</dbReference>
<feature type="domain" description="EAL" evidence="3">
    <location>
        <begin position="641"/>
        <end position="896"/>
    </location>
</feature>
<accession>A0A1G4XIQ2</accession>
<keyword evidence="2" id="KW-0812">Transmembrane</keyword>
<evidence type="ECO:0000256" key="1">
    <source>
        <dbReference type="SAM" id="MobiDB-lite"/>
    </source>
</evidence>
<reference evidence="6" key="1">
    <citation type="submission" date="2016-10" db="EMBL/GenBank/DDBJ databases">
        <authorList>
            <person name="Varghese N."/>
            <person name="Submissions S."/>
        </authorList>
    </citation>
    <scope>NUCLEOTIDE SEQUENCE [LARGE SCALE GENOMIC DNA]</scope>
    <source>
        <strain evidence="6">DSM 45722</strain>
    </source>
</reference>
<dbReference type="AlphaFoldDB" id="A0A1G4XIQ2"/>
<evidence type="ECO:0000259" key="3">
    <source>
        <dbReference type="PROSITE" id="PS50883"/>
    </source>
</evidence>
<name>A0A1G4XIQ2_9ACTN</name>
<feature type="transmembrane region" description="Helical" evidence="2">
    <location>
        <begin position="222"/>
        <end position="241"/>
    </location>
</feature>
<dbReference type="SMART" id="SM00267">
    <property type="entry name" value="GGDEF"/>
    <property type="match status" value="1"/>
</dbReference>
<dbReference type="PANTHER" id="PTHR44757">
    <property type="entry name" value="DIGUANYLATE CYCLASE DGCP"/>
    <property type="match status" value="1"/>
</dbReference>
<feature type="transmembrane region" description="Helical" evidence="2">
    <location>
        <begin position="253"/>
        <end position="272"/>
    </location>
</feature>
<evidence type="ECO:0000313" key="5">
    <source>
        <dbReference type="EMBL" id="SCX41066.1"/>
    </source>
</evidence>
<dbReference type="InterPro" id="IPR043128">
    <property type="entry name" value="Rev_trsase/Diguanyl_cyclase"/>
</dbReference>
<feature type="transmembrane region" description="Helical" evidence="2">
    <location>
        <begin position="158"/>
        <end position="175"/>
    </location>
</feature>
<keyword evidence="2" id="KW-1133">Transmembrane helix</keyword>
<dbReference type="InterPro" id="IPR001633">
    <property type="entry name" value="EAL_dom"/>
</dbReference>
<feature type="region of interest" description="Disordered" evidence="1">
    <location>
        <begin position="1"/>
        <end position="40"/>
    </location>
</feature>
<organism evidence="5 6">
    <name type="scientific">Klenkia marina</name>
    <dbReference type="NCBI Taxonomy" id="1960309"/>
    <lineage>
        <taxon>Bacteria</taxon>
        <taxon>Bacillati</taxon>
        <taxon>Actinomycetota</taxon>
        <taxon>Actinomycetes</taxon>
        <taxon>Geodermatophilales</taxon>
        <taxon>Geodermatophilaceae</taxon>
        <taxon>Klenkia</taxon>
    </lineage>
</organism>
<evidence type="ECO:0000313" key="6">
    <source>
        <dbReference type="Proteomes" id="UP000198981"/>
    </source>
</evidence>
<dbReference type="PROSITE" id="PS50887">
    <property type="entry name" value="GGDEF"/>
    <property type="match status" value="1"/>
</dbReference>
<dbReference type="PROSITE" id="PS50883">
    <property type="entry name" value="EAL"/>
    <property type="match status" value="1"/>
</dbReference>
<gene>
    <name evidence="5" type="ORF">SAMN03159343_1087</name>
</gene>
<evidence type="ECO:0000259" key="4">
    <source>
        <dbReference type="PROSITE" id="PS50887"/>
    </source>
</evidence>
<feature type="transmembrane region" description="Helical" evidence="2">
    <location>
        <begin position="195"/>
        <end position="213"/>
    </location>
</feature>
<dbReference type="Pfam" id="PF00563">
    <property type="entry name" value="EAL"/>
    <property type="match status" value="1"/>
</dbReference>
<feature type="compositionally biased region" description="Basic and acidic residues" evidence="1">
    <location>
        <begin position="11"/>
        <end position="20"/>
    </location>
</feature>
<dbReference type="PANTHER" id="PTHR44757:SF2">
    <property type="entry name" value="BIOFILM ARCHITECTURE MAINTENANCE PROTEIN MBAA"/>
    <property type="match status" value="1"/>
</dbReference>